<dbReference type="InterPro" id="IPR014710">
    <property type="entry name" value="RmlC-like_jellyroll"/>
</dbReference>
<reference evidence="2 3" key="1">
    <citation type="journal article" date="2016" name="Syst. Appl. Microbiol.">
        <title>Pararhizobium polonicum sp. nov. isolated from tumors on stone fruit rootstocks.</title>
        <authorList>
            <person name="Pulawska J."/>
            <person name="Kuzmanovic N."/>
            <person name="Willems A."/>
            <person name="Pothier J.F."/>
        </authorList>
    </citation>
    <scope>NUCLEOTIDE SEQUENCE [LARGE SCALE GENOMIC DNA]</scope>
    <source>
        <strain evidence="2 3">F5.1</strain>
        <plasmid evidence="2">pF5.1a</plasmid>
    </source>
</reference>
<evidence type="ECO:0000313" key="2">
    <source>
        <dbReference type="EMBL" id="OBZ97554.1"/>
    </source>
</evidence>
<geneLocation type="plasmid" evidence="3">
    <name>pf5.1a</name>
</geneLocation>
<dbReference type="EMBL" id="LGLV01000001">
    <property type="protein sequence ID" value="OBZ97554.1"/>
    <property type="molecule type" value="Genomic_DNA"/>
</dbReference>
<dbReference type="Gene3D" id="2.60.120.10">
    <property type="entry name" value="Jelly Rolls"/>
    <property type="match status" value="1"/>
</dbReference>
<dbReference type="CDD" id="cd02231">
    <property type="entry name" value="cupin_BLL6423-like"/>
    <property type="match status" value="1"/>
</dbReference>
<dbReference type="InterPro" id="IPR047142">
    <property type="entry name" value="OryJ/VirC-like"/>
</dbReference>
<accession>A0A1C7PCT7</accession>
<organism evidence="2 3">
    <name type="scientific">Pararhizobium polonicum</name>
    <dbReference type="NCBI Taxonomy" id="1612624"/>
    <lineage>
        <taxon>Bacteria</taxon>
        <taxon>Pseudomonadati</taxon>
        <taxon>Pseudomonadota</taxon>
        <taxon>Alphaproteobacteria</taxon>
        <taxon>Hyphomicrobiales</taxon>
        <taxon>Rhizobiaceae</taxon>
        <taxon>Rhizobium/Agrobacterium group</taxon>
        <taxon>Pararhizobium</taxon>
    </lineage>
</organism>
<dbReference type="Pfam" id="PF07883">
    <property type="entry name" value="Cupin_2"/>
    <property type="match status" value="1"/>
</dbReference>
<dbReference type="PANTHER" id="PTHR36156">
    <property type="entry name" value="SLR2101 PROTEIN"/>
    <property type="match status" value="1"/>
</dbReference>
<name>A0A1C7PCT7_9HYPH</name>
<sequence>MQPSNNVTRHRLLVTGHDAEGLSTFLSDRTGPHIMTVLDTPTYAVTDLWKSFSLPADNSRATDEDPCEVPFVVAPPAGGCVFRIVEFPPDRDWEPKVAAMGGSAPVDETASIAIGRPARHGQMHQTRSLDFAIVLSGEIWAIMDVGEQKMKAGDTLVQRGTNHAWANRSEEPCIVAFVLVDAKPLG</sequence>
<gene>
    <name evidence="2" type="ORF">ADU59_00635</name>
</gene>
<feature type="domain" description="Cupin type-2" evidence="1">
    <location>
        <begin position="122"/>
        <end position="177"/>
    </location>
</feature>
<dbReference type="Proteomes" id="UP000093111">
    <property type="component" value="Plasmid pF5.1a"/>
</dbReference>
<evidence type="ECO:0000313" key="3">
    <source>
        <dbReference type="Proteomes" id="UP000093111"/>
    </source>
</evidence>
<proteinExistence type="predicted"/>
<keyword evidence="3" id="KW-1185">Reference proteome</keyword>
<dbReference type="InterPro" id="IPR013096">
    <property type="entry name" value="Cupin_2"/>
</dbReference>
<dbReference type="PANTHER" id="PTHR36156:SF2">
    <property type="entry name" value="CUPIN TYPE-2 DOMAIN-CONTAINING PROTEIN"/>
    <property type="match status" value="1"/>
</dbReference>
<dbReference type="InterPro" id="IPR011051">
    <property type="entry name" value="RmlC_Cupin_sf"/>
</dbReference>
<dbReference type="AlphaFoldDB" id="A0A1C7PCT7"/>
<comment type="caution">
    <text evidence="2">The sequence shown here is derived from an EMBL/GenBank/DDBJ whole genome shotgun (WGS) entry which is preliminary data.</text>
</comment>
<dbReference type="SUPFAM" id="SSF51182">
    <property type="entry name" value="RmlC-like cupins"/>
    <property type="match status" value="1"/>
</dbReference>
<evidence type="ECO:0000259" key="1">
    <source>
        <dbReference type="Pfam" id="PF07883"/>
    </source>
</evidence>
<keyword evidence="2" id="KW-0614">Plasmid</keyword>
<protein>
    <recommendedName>
        <fullName evidence="1">Cupin type-2 domain-containing protein</fullName>
    </recommendedName>
</protein>